<evidence type="ECO:0000256" key="3">
    <source>
        <dbReference type="ARBA" id="ARBA00022692"/>
    </source>
</evidence>
<evidence type="ECO:0000256" key="9">
    <source>
        <dbReference type="ARBA" id="ARBA00023180"/>
    </source>
</evidence>
<dbReference type="InterPro" id="IPR001611">
    <property type="entry name" value="Leu-rich_rpt"/>
</dbReference>
<keyword evidence="4 10" id="KW-0732">Signal</keyword>
<evidence type="ECO:0000256" key="6">
    <source>
        <dbReference type="ARBA" id="ARBA00022989"/>
    </source>
</evidence>
<proteinExistence type="predicted"/>
<dbReference type="SUPFAM" id="SSF52058">
    <property type="entry name" value="L domain-like"/>
    <property type="match status" value="1"/>
</dbReference>
<keyword evidence="2" id="KW-0433">Leucine-rich repeat</keyword>
<gene>
    <name evidence="12" type="ORF">PIB30_060659</name>
</gene>
<evidence type="ECO:0000259" key="11">
    <source>
        <dbReference type="Pfam" id="PF08263"/>
    </source>
</evidence>
<keyword evidence="7" id="KW-0472">Membrane</keyword>
<comment type="subcellular location">
    <subcellularLocation>
        <location evidence="1">Membrane</location>
        <topology evidence="1">Single-pass type I membrane protein</topology>
    </subcellularLocation>
</comment>
<evidence type="ECO:0000256" key="2">
    <source>
        <dbReference type="ARBA" id="ARBA00022614"/>
    </source>
</evidence>
<protein>
    <recommendedName>
        <fullName evidence="11">Leucine-rich repeat-containing N-terminal plant-type domain-containing protein</fullName>
    </recommendedName>
</protein>
<dbReference type="InterPro" id="IPR032675">
    <property type="entry name" value="LRR_dom_sf"/>
</dbReference>
<dbReference type="PANTHER" id="PTHR48061">
    <property type="entry name" value="LEUCINE-RICH REPEAT RECEPTOR PROTEIN KINASE EMS1-LIKE-RELATED"/>
    <property type="match status" value="1"/>
</dbReference>
<dbReference type="Pfam" id="PF08263">
    <property type="entry name" value="LRRNT_2"/>
    <property type="match status" value="1"/>
</dbReference>
<feature type="chain" id="PRO_5047416694" description="Leucine-rich repeat-containing N-terminal plant-type domain-containing protein" evidence="10">
    <location>
        <begin position="22"/>
        <end position="422"/>
    </location>
</feature>
<evidence type="ECO:0000256" key="1">
    <source>
        <dbReference type="ARBA" id="ARBA00004479"/>
    </source>
</evidence>
<evidence type="ECO:0000256" key="4">
    <source>
        <dbReference type="ARBA" id="ARBA00022729"/>
    </source>
</evidence>
<organism evidence="12 13">
    <name type="scientific">Stylosanthes scabra</name>
    <dbReference type="NCBI Taxonomy" id="79078"/>
    <lineage>
        <taxon>Eukaryota</taxon>
        <taxon>Viridiplantae</taxon>
        <taxon>Streptophyta</taxon>
        <taxon>Embryophyta</taxon>
        <taxon>Tracheophyta</taxon>
        <taxon>Spermatophyta</taxon>
        <taxon>Magnoliopsida</taxon>
        <taxon>eudicotyledons</taxon>
        <taxon>Gunneridae</taxon>
        <taxon>Pentapetalae</taxon>
        <taxon>rosids</taxon>
        <taxon>fabids</taxon>
        <taxon>Fabales</taxon>
        <taxon>Fabaceae</taxon>
        <taxon>Papilionoideae</taxon>
        <taxon>50 kb inversion clade</taxon>
        <taxon>dalbergioids sensu lato</taxon>
        <taxon>Dalbergieae</taxon>
        <taxon>Pterocarpus clade</taxon>
        <taxon>Stylosanthes</taxon>
    </lineage>
</organism>
<dbReference type="EMBL" id="JASCZI010151574">
    <property type="protein sequence ID" value="MED6173559.1"/>
    <property type="molecule type" value="Genomic_DNA"/>
</dbReference>
<dbReference type="PANTHER" id="PTHR48061:SF2">
    <property type="entry name" value="RECEPTOR LIKE PROTEIN 30-LIKE"/>
    <property type="match status" value="1"/>
</dbReference>
<reference evidence="12 13" key="1">
    <citation type="journal article" date="2023" name="Plants (Basel)">
        <title>Bridging the Gap: Combining Genomics and Transcriptomics Approaches to Understand Stylosanthes scabra, an Orphan Legume from the Brazilian Caatinga.</title>
        <authorList>
            <person name="Ferreira-Neto J.R.C."/>
            <person name="da Silva M.D."/>
            <person name="Binneck E."/>
            <person name="de Melo N.F."/>
            <person name="da Silva R.H."/>
            <person name="de Melo A.L.T.M."/>
            <person name="Pandolfi V."/>
            <person name="Bustamante F.O."/>
            <person name="Brasileiro-Vidal A.C."/>
            <person name="Benko-Iseppon A.M."/>
        </authorList>
    </citation>
    <scope>NUCLEOTIDE SEQUENCE [LARGE SCALE GENOMIC DNA]</scope>
    <source>
        <tissue evidence="12">Leaves</tissue>
    </source>
</reference>
<keyword evidence="9" id="KW-0325">Glycoprotein</keyword>
<sequence length="422" mass="46501">MKIQAVLLFLVISIIHCTCLSQVIYGRRELLSLLLQFKNDFTFDPFTTTKLSSWNEGTTPCCDWSGVTCDHHARVIAFDLGGQAMYGALDNSSSLFGLQHLPFLNLAENSFNSSIPSGFNKLNLTHLSGPMPPFFSNLVNLLDLIFPQTTLVDDDALSTFSQLHTLNLASCKLKMFPRFLRPNPKFSIRPSALDFSNNDFSGVIPKDIGDNLGVFNLGSNELTGHIPNTFPSSCVLQTTVLNGNQLVGPIPKSLEHCTSLEVLDVGRNQIVGVFPCFLSHISTLRVLVFRNNKFHDPMGCHKENSVWNKIQIVDVAFNNFSGVLSVKWFRGWKMMMSNAGEAQCRIPTGIQVQSFEASSFEGNDGLFETPLTKTPNHGMQPLPPPSEMPPCGSLACEVHWDLVSTELGLVFGLGSIIGPLLF</sequence>
<feature type="domain" description="Leucine-rich repeat-containing N-terminal plant-type" evidence="11">
    <location>
        <begin position="33"/>
        <end position="70"/>
    </location>
</feature>
<evidence type="ECO:0000256" key="5">
    <source>
        <dbReference type="ARBA" id="ARBA00022737"/>
    </source>
</evidence>
<evidence type="ECO:0000256" key="7">
    <source>
        <dbReference type="ARBA" id="ARBA00023136"/>
    </source>
</evidence>
<name>A0ABU6VK61_9FABA</name>
<dbReference type="Proteomes" id="UP001341840">
    <property type="component" value="Unassembled WGS sequence"/>
</dbReference>
<evidence type="ECO:0000256" key="8">
    <source>
        <dbReference type="ARBA" id="ARBA00023170"/>
    </source>
</evidence>
<keyword evidence="8" id="KW-0675">Receptor</keyword>
<dbReference type="InterPro" id="IPR046956">
    <property type="entry name" value="RLP23-like"/>
</dbReference>
<evidence type="ECO:0000313" key="12">
    <source>
        <dbReference type="EMBL" id="MED6173559.1"/>
    </source>
</evidence>
<keyword evidence="5" id="KW-0677">Repeat</keyword>
<feature type="signal peptide" evidence="10">
    <location>
        <begin position="1"/>
        <end position="21"/>
    </location>
</feature>
<dbReference type="Gene3D" id="3.80.10.10">
    <property type="entry name" value="Ribonuclease Inhibitor"/>
    <property type="match status" value="2"/>
</dbReference>
<evidence type="ECO:0000313" key="13">
    <source>
        <dbReference type="Proteomes" id="UP001341840"/>
    </source>
</evidence>
<comment type="caution">
    <text evidence="12">The sequence shown here is derived from an EMBL/GenBank/DDBJ whole genome shotgun (WGS) entry which is preliminary data.</text>
</comment>
<dbReference type="InterPro" id="IPR013210">
    <property type="entry name" value="LRR_N_plant-typ"/>
</dbReference>
<accession>A0ABU6VK61</accession>
<keyword evidence="3" id="KW-0812">Transmembrane</keyword>
<dbReference type="Pfam" id="PF00560">
    <property type="entry name" value="LRR_1"/>
    <property type="match status" value="1"/>
</dbReference>
<keyword evidence="6" id="KW-1133">Transmembrane helix</keyword>
<evidence type="ECO:0000256" key="10">
    <source>
        <dbReference type="SAM" id="SignalP"/>
    </source>
</evidence>
<keyword evidence="13" id="KW-1185">Reference proteome</keyword>